<proteinExistence type="predicted"/>
<name>A0A2I0UKQ6_LIMLA</name>
<gene>
    <name evidence="1" type="ORF">llap_3029</name>
</gene>
<evidence type="ECO:0000313" key="1">
    <source>
        <dbReference type="EMBL" id="PKU46641.1"/>
    </source>
</evidence>
<dbReference type="AlphaFoldDB" id="A0A2I0UKQ6"/>
<protein>
    <submittedName>
        <fullName evidence="1">Uncharacterized protein</fullName>
    </submittedName>
</protein>
<dbReference type="Proteomes" id="UP000233556">
    <property type="component" value="Unassembled WGS sequence"/>
</dbReference>
<accession>A0A2I0UKQ6</accession>
<keyword evidence="2" id="KW-1185">Reference proteome</keyword>
<reference evidence="2" key="1">
    <citation type="submission" date="2017-11" db="EMBL/GenBank/DDBJ databases">
        <authorList>
            <person name="Lima N.C."/>
            <person name="Parody-Merino A.M."/>
            <person name="Battley P.F."/>
            <person name="Fidler A.E."/>
            <person name="Prosdocimi F."/>
        </authorList>
    </citation>
    <scope>NUCLEOTIDE SEQUENCE [LARGE SCALE GENOMIC DNA]</scope>
</reference>
<organism evidence="1 2">
    <name type="scientific">Limosa lapponica baueri</name>
    <dbReference type="NCBI Taxonomy" id="1758121"/>
    <lineage>
        <taxon>Eukaryota</taxon>
        <taxon>Metazoa</taxon>
        <taxon>Chordata</taxon>
        <taxon>Craniata</taxon>
        <taxon>Vertebrata</taxon>
        <taxon>Euteleostomi</taxon>
        <taxon>Archelosauria</taxon>
        <taxon>Archosauria</taxon>
        <taxon>Dinosauria</taxon>
        <taxon>Saurischia</taxon>
        <taxon>Theropoda</taxon>
        <taxon>Coelurosauria</taxon>
        <taxon>Aves</taxon>
        <taxon>Neognathae</taxon>
        <taxon>Neoaves</taxon>
        <taxon>Charadriiformes</taxon>
        <taxon>Scolopacidae</taxon>
        <taxon>Limosa</taxon>
    </lineage>
</organism>
<sequence>MKVTVQIKTSSESQEEKSLGAKEGLVIMLLKSRKYLGSPFVQREETIKDMQADWKCENKPVDLPDLLLMELQMDTQKPSVVRAAAKKADGPE</sequence>
<evidence type="ECO:0000313" key="2">
    <source>
        <dbReference type="Proteomes" id="UP000233556"/>
    </source>
</evidence>
<reference evidence="2" key="2">
    <citation type="submission" date="2017-12" db="EMBL/GenBank/DDBJ databases">
        <title>Genome sequence of the Bar-tailed Godwit (Limosa lapponica baueri).</title>
        <authorList>
            <person name="Lima N.C.B."/>
            <person name="Parody-Merino A.M."/>
            <person name="Battley P.F."/>
            <person name="Fidler A.E."/>
            <person name="Prosdocimi F."/>
        </authorList>
    </citation>
    <scope>NUCLEOTIDE SEQUENCE [LARGE SCALE GENOMIC DNA]</scope>
</reference>
<dbReference type="EMBL" id="KZ505702">
    <property type="protein sequence ID" value="PKU46641.1"/>
    <property type="molecule type" value="Genomic_DNA"/>
</dbReference>